<name>A0A2D6M0H2_9ARCH</name>
<dbReference type="AlphaFoldDB" id="A0A2D6M0H2"/>
<gene>
    <name evidence="1" type="ORF">CL943_01235</name>
</gene>
<protein>
    <submittedName>
        <fullName evidence="1">Uncharacterized protein</fullName>
    </submittedName>
</protein>
<accession>A0A2D6M0H2</accession>
<organism evidence="1 2">
    <name type="scientific">Candidatus Iainarchaeum sp</name>
    <dbReference type="NCBI Taxonomy" id="3101447"/>
    <lineage>
        <taxon>Archaea</taxon>
        <taxon>Candidatus Iainarchaeota</taxon>
        <taxon>Candidatus Iainarchaeia</taxon>
        <taxon>Candidatus Iainarchaeales</taxon>
        <taxon>Candidatus Iainarchaeaceae</taxon>
        <taxon>Candidatus Iainarchaeum</taxon>
    </lineage>
</organism>
<proteinExistence type="predicted"/>
<dbReference type="EMBL" id="NZBU01000005">
    <property type="protein sequence ID" value="MAG21915.1"/>
    <property type="molecule type" value="Genomic_DNA"/>
</dbReference>
<evidence type="ECO:0000313" key="2">
    <source>
        <dbReference type="Proteomes" id="UP000226592"/>
    </source>
</evidence>
<dbReference type="Proteomes" id="UP000226592">
    <property type="component" value="Unassembled WGS sequence"/>
</dbReference>
<evidence type="ECO:0000313" key="1">
    <source>
        <dbReference type="EMBL" id="MAG21915.1"/>
    </source>
</evidence>
<sequence>MALLVLLPLAFAEGMDDTEFYLIVDSFDIDLVPDPNYVSLNVDVKKYETIKAEYNRWFSNDNTSNCDYGNSPTVPLDRQPSSNYWIQFVSPSGELSNESCNLDYNDCLIPKTANEEGVWQVRFGAGITGASCDGLQNQKFTWGVKNWKINIVGTNKGRVWNDTWHLSTRGGVFTRNFFVLAKSLDSPESCRTELFGGDCKGELFREQFVRSDGFNWVAVSNSSGLTYSNAGVETNLRYSVPLQRDSETCLDTLLPERYTSTNTTIDPEHRIYLIRPEFFEKTLAPQLTQTLSHTTFDAQKGVRFSFTTNTKVYYELILDLDFPLNGFDPYSPGAKDVIFEGVAEGNVPVVINWHGINKIGDPVGLGQYDAYLRIYSATAHFPLLDFEMGNLSIAKLNDGGSFETQEVYWHDSIAGGSDNLAGGDVHSWTGCSRPNDVSINPLTNCFPFGFDNVDCQHRYVFDCCPADRSEPRLDLTLGDNDLVNTWVYGDFEEVPSHSFEVHSIIGVNEIGIPTILYDGDEFAGNIIIVNSEAGRELEVSVFDAITNQQLSTSTITLQGGASETIAITFGILDLGNYRVVAEIADTPCLPCRKEKNIVVIVKPREFNIPEIEPITILLVLFSVLLVLRFKRA</sequence>
<comment type="caution">
    <text evidence="1">The sequence shown here is derived from an EMBL/GenBank/DDBJ whole genome shotgun (WGS) entry which is preliminary data.</text>
</comment>
<reference evidence="2" key="1">
    <citation type="submission" date="2017-09" db="EMBL/GenBank/DDBJ databases">
        <title>The Reconstruction of 2,631 Draft Metagenome-Assembled Genomes from the Global Oceans.</title>
        <authorList>
            <person name="Tully B.J."/>
            <person name="Graham E.D."/>
            <person name="Heidelberg J.F."/>
        </authorList>
    </citation>
    <scope>NUCLEOTIDE SEQUENCE [LARGE SCALE GENOMIC DNA]</scope>
</reference>